<evidence type="ECO:0000256" key="2">
    <source>
        <dbReference type="ARBA" id="ARBA00008064"/>
    </source>
</evidence>
<dbReference type="EMBL" id="UGLC01000002">
    <property type="protein sequence ID" value="STT51912.1"/>
    <property type="molecule type" value="Genomic_DNA"/>
</dbReference>
<evidence type="ECO:0000256" key="8">
    <source>
        <dbReference type="ARBA" id="ARBA00023136"/>
    </source>
</evidence>
<dbReference type="GO" id="GO:0009279">
    <property type="term" value="C:cell outer membrane"/>
    <property type="evidence" value="ECO:0007669"/>
    <property type="project" value="UniProtKB-SubCell"/>
</dbReference>
<evidence type="ECO:0000259" key="11">
    <source>
        <dbReference type="Pfam" id="PF13953"/>
    </source>
</evidence>
<evidence type="ECO:0000259" key="12">
    <source>
        <dbReference type="Pfam" id="PF13954"/>
    </source>
</evidence>
<dbReference type="Pfam" id="PF13953">
    <property type="entry name" value="PapC_C"/>
    <property type="match status" value="1"/>
</dbReference>
<dbReference type="PANTHER" id="PTHR30451:SF21">
    <property type="entry name" value="FIMBRIAL USHER DOMAIN-CONTAINING PROTEIN YDET-RELATED"/>
    <property type="match status" value="1"/>
</dbReference>
<keyword evidence="3 10" id="KW-0813">Transport</keyword>
<dbReference type="Gene3D" id="2.60.40.2070">
    <property type="match status" value="1"/>
</dbReference>
<dbReference type="InterPro" id="IPR025885">
    <property type="entry name" value="PapC_N"/>
</dbReference>
<keyword evidence="9 10" id="KW-0998">Cell outer membrane</keyword>
<dbReference type="InterPro" id="IPR025949">
    <property type="entry name" value="PapC-like_C"/>
</dbReference>
<dbReference type="Gene3D" id="2.60.40.3110">
    <property type="match status" value="1"/>
</dbReference>
<dbReference type="FunFam" id="2.60.40.3110:FF:000001">
    <property type="entry name" value="Putative fimbrial outer membrane usher"/>
    <property type="match status" value="1"/>
</dbReference>
<keyword evidence="5 10" id="KW-1029">Fimbrium biogenesis</keyword>
<reference evidence="13 14" key="1">
    <citation type="submission" date="2018-06" db="EMBL/GenBank/DDBJ databases">
        <authorList>
            <consortium name="Pathogen Informatics"/>
            <person name="Doyle S."/>
        </authorList>
    </citation>
    <scope>NUCLEOTIDE SEQUENCE [LARGE SCALE GENOMIC DNA]</scope>
    <source>
        <strain evidence="13 14">NCTC8849</strain>
    </source>
</reference>
<dbReference type="InterPro" id="IPR018030">
    <property type="entry name" value="Fimbrial_membr_usher_CS"/>
</dbReference>
<gene>
    <name evidence="13" type="primary">fimD_1</name>
    <name evidence="13" type="ORF">NCTC8849_00427</name>
</gene>
<evidence type="ECO:0000313" key="14">
    <source>
        <dbReference type="Proteomes" id="UP000254799"/>
    </source>
</evidence>
<accession>A0A377WDC8</accession>
<dbReference type="Proteomes" id="UP000254799">
    <property type="component" value="Unassembled WGS sequence"/>
</dbReference>
<keyword evidence="4" id="KW-1134">Transmembrane beta strand</keyword>
<evidence type="ECO:0000313" key="13">
    <source>
        <dbReference type="EMBL" id="STT51912.1"/>
    </source>
</evidence>
<organism evidence="13 14">
    <name type="scientific">Klebsiella pneumoniae</name>
    <dbReference type="NCBI Taxonomy" id="573"/>
    <lineage>
        <taxon>Bacteria</taxon>
        <taxon>Pseudomonadati</taxon>
        <taxon>Pseudomonadota</taxon>
        <taxon>Gammaproteobacteria</taxon>
        <taxon>Enterobacterales</taxon>
        <taxon>Enterobacteriaceae</taxon>
        <taxon>Klebsiella/Raoultella group</taxon>
        <taxon>Klebsiella</taxon>
        <taxon>Klebsiella pneumoniae complex</taxon>
    </lineage>
</organism>
<evidence type="ECO:0000256" key="7">
    <source>
        <dbReference type="ARBA" id="ARBA00022729"/>
    </source>
</evidence>
<keyword evidence="7" id="KW-0732">Signal</keyword>
<dbReference type="GO" id="GO:0015473">
    <property type="term" value="F:fimbrial usher porin activity"/>
    <property type="evidence" value="ECO:0007669"/>
    <property type="project" value="InterPro"/>
</dbReference>
<evidence type="ECO:0000256" key="6">
    <source>
        <dbReference type="ARBA" id="ARBA00022692"/>
    </source>
</evidence>
<dbReference type="Gene3D" id="2.60.40.2610">
    <property type="entry name" value="Outer membrane usher protein FimD, plug domain"/>
    <property type="match status" value="1"/>
</dbReference>
<feature type="domain" description="PapC N-terminal" evidence="12">
    <location>
        <begin position="46"/>
        <end position="191"/>
    </location>
</feature>
<evidence type="ECO:0000256" key="3">
    <source>
        <dbReference type="ARBA" id="ARBA00022448"/>
    </source>
</evidence>
<evidence type="ECO:0000256" key="4">
    <source>
        <dbReference type="ARBA" id="ARBA00022452"/>
    </source>
</evidence>
<dbReference type="Gene3D" id="3.10.20.410">
    <property type="match status" value="1"/>
</dbReference>
<evidence type="ECO:0000256" key="5">
    <source>
        <dbReference type="ARBA" id="ARBA00022558"/>
    </source>
</evidence>
<feature type="domain" description="PapC-like C-terminal" evidence="11">
    <location>
        <begin position="776"/>
        <end position="832"/>
    </location>
</feature>
<keyword evidence="6 10" id="KW-0812">Transmembrane</keyword>
<dbReference type="PANTHER" id="PTHR30451">
    <property type="entry name" value="OUTER MEMBRANE USHER PROTEIN"/>
    <property type="match status" value="1"/>
</dbReference>
<protein>
    <submittedName>
        <fullName evidence="13">Fimbrial usher family protein</fullName>
    </submittedName>
</protein>
<dbReference type="InterPro" id="IPR000015">
    <property type="entry name" value="Fimb_usher"/>
</dbReference>
<evidence type="ECO:0000256" key="10">
    <source>
        <dbReference type="RuleBase" id="RU003884"/>
    </source>
</evidence>
<dbReference type="GO" id="GO:0009297">
    <property type="term" value="P:pilus assembly"/>
    <property type="evidence" value="ECO:0007669"/>
    <property type="project" value="InterPro"/>
</dbReference>
<evidence type="ECO:0000256" key="9">
    <source>
        <dbReference type="ARBA" id="ARBA00023237"/>
    </source>
</evidence>
<proteinExistence type="inferred from homology"/>
<comment type="similarity">
    <text evidence="2 10">Belongs to the fimbrial export usher family.</text>
</comment>
<dbReference type="PROSITE" id="PS01151">
    <property type="entry name" value="FIMBRIAL_USHER"/>
    <property type="match status" value="1"/>
</dbReference>
<dbReference type="InterPro" id="IPR037224">
    <property type="entry name" value="PapC_N_sf"/>
</dbReference>
<keyword evidence="8 10" id="KW-0472">Membrane</keyword>
<sequence>MIMVCQGRNIPLSFSSVELLFSTKSICVAIILCLSTLPSRAEAGEYFNPNLLEVAESPAASVDLSYFSQDGIPPGTYHLDVYINDKYVSSDSLTFQEISHDAGATASPCLSAEYLNSWLINTTAYPQLFEAGETCARLSAIPGMTFSVSLAQQRIDFTVPQAAMLNRPRDYIPESQWQQGINAGLLNYSVTGQRNAPRHNGATIDSQFVSLQPGLNLGPWRLRNYSTYSHSDNNSRWESVYSYLARDIHTLRSQLVVGNTYTSSGIFDSLSFTGLQLSSDKEMLPDSLHGFAPTIRGIARTTAEVSVYQNGYSIYKTTVAPGAFEINDLYATGSAGDLYVNIKESDGSEQNFVVPFASLAILQREGQLDYALSSGRTRSGSSDDKEYNFIQSSLAYGATSNITLYTGFQQAEDKYTNLLLGAGFNLGTIGALSFDGSQSWADVKTSDTASSTSKEQGQSYRVRFSKSFLQTGTSFSVAGYRYSTSGYYSFQDFVDNSSTQRDCCTQSGRTKGRFDASLSQTLFGYGSLSLSLVNETYWDSSRMESVGVGYSGSIGKASYFINYSYNRNVQRTDDSSNNRPSSDTVVSLTLSIPLGETLSANYTLNHGRHNDTTHSVGLNGSAFEDRSLNWSVLEGYNTQDKSTSGNLSVNYQGSKGDVAGGYGYDRYSNHYNYSLRGGMVAHAGGLTLSRFLGESSALVETPGVSDVTVRGQTNVTTDAAGYAVVPYVRPYHRNSLALDEQEIPGAEVDNVARTVVPTRNAIVKVKYDTRIGYKAMLTLRTRNGVVPFGALVTLDNDHGSASRSNIVGDEGQVYLTGLQKKGQLLARWGRKAVSSAPFIMTSPAWPLATIFCSIRPNVGNGCRFSTWKRG</sequence>
<dbReference type="Pfam" id="PF00577">
    <property type="entry name" value="Usher"/>
    <property type="match status" value="1"/>
</dbReference>
<dbReference type="InterPro" id="IPR042186">
    <property type="entry name" value="FimD_plug_dom"/>
</dbReference>
<name>A0A377WDC8_KLEPN</name>
<dbReference type="SUPFAM" id="SSF141729">
    <property type="entry name" value="FimD N-terminal domain-like"/>
    <property type="match status" value="1"/>
</dbReference>
<dbReference type="Pfam" id="PF13954">
    <property type="entry name" value="PapC_N"/>
    <property type="match status" value="1"/>
</dbReference>
<dbReference type="AlphaFoldDB" id="A0A377WDC8"/>
<dbReference type="InterPro" id="IPR043142">
    <property type="entry name" value="PapC-like_C_sf"/>
</dbReference>
<evidence type="ECO:0000256" key="1">
    <source>
        <dbReference type="ARBA" id="ARBA00004571"/>
    </source>
</evidence>
<comment type="subcellular location">
    <subcellularLocation>
        <location evidence="1 10">Cell outer membrane</location>
        <topology evidence="1 10">Multi-pass membrane protein</topology>
    </subcellularLocation>
</comment>